<dbReference type="AlphaFoldDB" id="A0A0A0HUU6"/>
<reference evidence="1 2" key="1">
    <citation type="submission" date="2014-01" db="EMBL/GenBank/DDBJ databases">
        <title>Plasmidome dynamics in the species complex Clostridium novyi sensu lato converts strains of independent lineages into distinctly different pathogens.</title>
        <authorList>
            <person name="Skarin H."/>
            <person name="Segerman B."/>
        </authorList>
    </citation>
    <scope>NUCLEOTIDE SEQUENCE [LARGE SCALE GENOMIC DNA]</scope>
    <source>
        <strain evidence="1 2">DC5</strain>
    </source>
</reference>
<dbReference type="Proteomes" id="UP000030014">
    <property type="component" value="Unassembled WGS sequence"/>
</dbReference>
<dbReference type="SUPFAM" id="SSF50494">
    <property type="entry name" value="Trypsin-like serine proteases"/>
    <property type="match status" value="1"/>
</dbReference>
<evidence type="ECO:0000313" key="1">
    <source>
        <dbReference type="EMBL" id="KGM92969.1"/>
    </source>
</evidence>
<sequence>MYLYNCCSLEDKILYIARCEYNYFLNKPNVVGVGLGYKIKNGFNTFKKCLNIFVANKIPSCYLSCNDMIPSCYRGIPTDVVNTGSFHMQKLTKKIRPVTGGYNIGPANIHDGGTLGCIVTDGRYYHVLTNNHTITLEETLSLNYPILQPSSIYGGKYPEDTIATLSKYIPIKYSTPTHPGINYVDCAMAKITKRSQISTKITFIGRIKGITKPSLGLSVQKVGAETELTKGNITALGATIHFSETKGRSIFINQILTTKISEDGDSGSILLDNNVRAIGMLMSGSKSRSTFNPIETVLNALDVKLVTG</sequence>
<dbReference type="InterPro" id="IPR043504">
    <property type="entry name" value="Peptidase_S1_PA_chymotrypsin"/>
</dbReference>
<organism evidence="1 2">
    <name type="scientific">Clostridium botulinum C/D str. DC5</name>
    <dbReference type="NCBI Taxonomy" id="1443128"/>
    <lineage>
        <taxon>Bacteria</taxon>
        <taxon>Bacillati</taxon>
        <taxon>Bacillota</taxon>
        <taxon>Clostridia</taxon>
        <taxon>Eubacteriales</taxon>
        <taxon>Clostridiaceae</taxon>
        <taxon>Clostridium</taxon>
    </lineage>
</organism>
<dbReference type="EMBL" id="JDRY01000177">
    <property type="protein sequence ID" value="KGM92969.1"/>
    <property type="molecule type" value="Genomic_DNA"/>
</dbReference>
<accession>A0A0A0HUU6</accession>
<dbReference type="Gene3D" id="2.40.10.10">
    <property type="entry name" value="Trypsin-like serine proteases"/>
    <property type="match status" value="2"/>
</dbReference>
<dbReference type="InterPro" id="IPR009003">
    <property type="entry name" value="Peptidase_S1_PA"/>
</dbReference>
<comment type="caution">
    <text evidence="1">The sequence shown here is derived from an EMBL/GenBank/DDBJ whole genome shotgun (WGS) entry which is preliminary data.</text>
</comment>
<evidence type="ECO:0000313" key="2">
    <source>
        <dbReference type="Proteomes" id="UP000030014"/>
    </source>
</evidence>
<name>A0A0A0HUU6_CLOBO</name>
<evidence type="ECO:0008006" key="3">
    <source>
        <dbReference type="Google" id="ProtNLM"/>
    </source>
</evidence>
<protein>
    <recommendedName>
        <fullName evidence="3">Peptidase S1 domain-containing protein</fullName>
    </recommendedName>
</protein>
<gene>
    <name evidence="1" type="ORF">Z955_16435</name>
</gene>
<proteinExistence type="predicted"/>